<reference evidence="2 3" key="2">
    <citation type="journal article" date="2016" name="Sci. Rep.">
        <title>A novel serine protease, Sep1, from Bacillus firmus DS-1 has nematicidal activity and degrades multiple intestinal-associated nematode proteins.</title>
        <authorList>
            <person name="Geng C."/>
            <person name="Nie X."/>
            <person name="Tang Z."/>
            <person name="Zhang Y."/>
            <person name="Lin J."/>
            <person name="Sun M."/>
            <person name="Peng D."/>
        </authorList>
    </citation>
    <scope>NUCLEOTIDE SEQUENCE [LARGE SCALE GENOMIC DNA]</scope>
    <source>
        <strain evidence="2 3">DS1</strain>
    </source>
</reference>
<feature type="transmembrane region" description="Helical" evidence="1">
    <location>
        <begin position="409"/>
        <end position="429"/>
    </location>
</feature>
<feature type="transmembrane region" description="Helical" evidence="1">
    <location>
        <begin position="46"/>
        <end position="63"/>
    </location>
</feature>
<proteinExistence type="predicted"/>
<dbReference type="PATRIC" id="fig|1307436.3.peg.3499"/>
<sequence length="470" mass="52290">MKGLATVSAQQEPQSSIKSGEKVQGILIGFLAIGFILLQVFPGDAVNLFVSMISLAVMIWVLPGVRGSTLFISVFLLISAVFLMIYHHVPAEEWLKSIRINITLVAIFLVVPLLGIPVKTGGYVEALKIVLYKKMNEPYFFYFGTSFLTHILGVVLNIGSVSIVNQLTAASNIKSPRLVANAINRGFVTTIFWSPYFSAMALVLSQLPIKWTSIVMYSIGLAIIGMLVSLLLDRKQINASKPVEAKTVNEWDEAQYTYARKKVTELFTYLIVITAAVLLLEFLTGYSIVLMICFVSLLFPLFWCVFSKEGTHYMHEFKNHVYIGIPRMKKEIVLFLIAGFFSGAFIHADLSNRLVSFIQTVFGSFHLGTSFFLASIVFMTALIGIHPIVVVTIYVTSLTPELIGLSPEYFAILLLASWGITNTVAPATAVNNLLANLLKVDLFELSIRWNIKYVIIMLIIIPFYLELLGI</sequence>
<evidence type="ECO:0000313" key="2">
    <source>
        <dbReference type="EMBL" id="EWG09957.1"/>
    </source>
</evidence>
<feature type="transmembrane region" description="Helical" evidence="1">
    <location>
        <begin position="139"/>
        <end position="165"/>
    </location>
</feature>
<organism evidence="2 3">
    <name type="scientific">Cytobacillus firmus DS1</name>
    <dbReference type="NCBI Taxonomy" id="1307436"/>
    <lineage>
        <taxon>Bacteria</taxon>
        <taxon>Bacillati</taxon>
        <taxon>Bacillota</taxon>
        <taxon>Bacilli</taxon>
        <taxon>Bacillales</taxon>
        <taxon>Bacillaceae</taxon>
        <taxon>Cytobacillus</taxon>
    </lineage>
</organism>
<dbReference type="eggNOG" id="COG3069">
    <property type="taxonomic scope" value="Bacteria"/>
</dbReference>
<dbReference type="EMBL" id="APVL01000012">
    <property type="protein sequence ID" value="EWG09957.1"/>
    <property type="molecule type" value="Genomic_DNA"/>
</dbReference>
<comment type="caution">
    <text evidence="2">The sequence shown here is derived from an EMBL/GenBank/DDBJ whole genome shotgun (WGS) entry which is preliminary data.</text>
</comment>
<feature type="transmembrane region" description="Helical" evidence="1">
    <location>
        <begin position="332"/>
        <end position="350"/>
    </location>
</feature>
<keyword evidence="1" id="KW-1133">Transmembrane helix</keyword>
<feature type="transmembrane region" description="Helical" evidence="1">
    <location>
        <begin position="263"/>
        <end position="280"/>
    </location>
</feature>
<name>W7L463_CYTFI</name>
<feature type="transmembrane region" description="Helical" evidence="1">
    <location>
        <begin position="23"/>
        <end position="41"/>
    </location>
</feature>
<dbReference type="AlphaFoldDB" id="W7L463"/>
<feature type="transmembrane region" description="Helical" evidence="1">
    <location>
        <begin position="449"/>
        <end position="468"/>
    </location>
</feature>
<keyword evidence="1" id="KW-0472">Membrane</keyword>
<dbReference type="Proteomes" id="UP000019270">
    <property type="component" value="Unassembled WGS sequence"/>
</dbReference>
<feature type="transmembrane region" description="Helical" evidence="1">
    <location>
        <begin position="98"/>
        <end position="119"/>
    </location>
</feature>
<evidence type="ECO:0000313" key="3">
    <source>
        <dbReference type="Proteomes" id="UP000019270"/>
    </source>
</evidence>
<keyword evidence="1" id="KW-0812">Transmembrane</keyword>
<evidence type="ECO:0000256" key="1">
    <source>
        <dbReference type="SAM" id="Phobius"/>
    </source>
</evidence>
<dbReference type="OrthoDB" id="3171527at2"/>
<feature type="transmembrane region" description="Helical" evidence="1">
    <location>
        <begin position="286"/>
        <end position="306"/>
    </location>
</feature>
<gene>
    <name evidence="2" type="ORF">PBF_16299</name>
</gene>
<feature type="transmembrane region" description="Helical" evidence="1">
    <location>
        <begin position="69"/>
        <end position="86"/>
    </location>
</feature>
<feature type="transmembrane region" description="Helical" evidence="1">
    <location>
        <begin position="370"/>
        <end position="397"/>
    </location>
</feature>
<accession>W7L463</accession>
<feature type="transmembrane region" description="Helical" evidence="1">
    <location>
        <begin position="211"/>
        <end position="232"/>
    </location>
</feature>
<protein>
    <submittedName>
        <fullName evidence="2">Uncharacterized protein</fullName>
    </submittedName>
</protein>
<reference evidence="3" key="1">
    <citation type="submission" date="2013-03" db="EMBL/GenBank/DDBJ databases">
        <title>Draft genome sequence of Bacillus firmus DS1.</title>
        <authorList>
            <person name="Peng D."/>
            <person name="Zhu L."/>
            <person name="Sun M."/>
        </authorList>
    </citation>
    <scope>NUCLEOTIDE SEQUENCE [LARGE SCALE GENOMIC DNA]</scope>
    <source>
        <strain evidence="3">DS1</strain>
    </source>
</reference>
<dbReference type="RefSeq" id="WP_035330978.1">
    <property type="nucleotide sequence ID" value="NZ_APVL01000012.1"/>
</dbReference>
<feature type="transmembrane region" description="Helical" evidence="1">
    <location>
        <begin position="186"/>
        <end position="205"/>
    </location>
</feature>